<proteinExistence type="predicted"/>
<reference evidence="2 3" key="1">
    <citation type="journal article" date="2021" name="Elife">
        <title>Chloroplast acquisition without the gene transfer in kleptoplastic sea slugs, Plakobranchus ocellatus.</title>
        <authorList>
            <person name="Maeda T."/>
            <person name="Takahashi S."/>
            <person name="Yoshida T."/>
            <person name="Shimamura S."/>
            <person name="Takaki Y."/>
            <person name="Nagai Y."/>
            <person name="Toyoda A."/>
            <person name="Suzuki Y."/>
            <person name="Arimoto A."/>
            <person name="Ishii H."/>
            <person name="Satoh N."/>
            <person name="Nishiyama T."/>
            <person name="Hasebe M."/>
            <person name="Maruyama T."/>
            <person name="Minagawa J."/>
            <person name="Obokata J."/>
            <person name="Shigenobu S."/>
        </authorList>
    </citation>
    <scope>NUCLEOTIDE SEQUENCE [LARGE SCALE GENOMIC DNA]</scope>
</reference>
<evidence type="ECO:0000256" key="1">
    <source>
        <dbReference type="SAM" id="MobiDB-lite"/>
    </source>
</evidence>
<accession>A0AAV4DA30</accession>
<comment type="caution">
    <text evidence="2">The sequence shown here is derived from an EMBL/GenBank/DDBJ whole genome shotgun (WGS) entry which is preliminary data.</text>
</comment>
<dbReference type="AlphaFoldDB" id="A0AAV4DA30"/>
<dbReference type="Proteomes" id="UP000735302">
    <property type="component" value="Unassembled WGS sequence"/>
</dbReference>
<protein>
    <submittedName>
        <fullName evidence="2">Uncharacterized protein</fullName>
    </submittedName>
</protein>
<evidence type="ECO:0000313" key="3">
    <source>
        <dbReference type="Proteomes" id="UP000735302"/>
    </source>
</evidence>
<evidence type="ECO:0000313" key="2">
    <source>
        <dbReference type="EMBL" id="GFO40786.1"/>
    </source>
</evidence>
<feature type="region of interest" description="Disordered" evidence="1">
    <location>
        <begin position="16"/>
        <end position="52"/>
    </location>
</feature>
<feature type="compositionally biased region" description="Low complexity" evidence="1">
    <location>
        <begin position="30"/>
        <end position="40"/>
    </location>
</feature>
<gene>
    <name evidence="2" type="ORF">PoB_006729100</name>
</gene>
<sequence length="116" mass="12705">MSNLFDSVGRRIKTLSPTQKLPRIANGHNSASASSGSSVAPHEQSAGCRRADAKEEMIDVSISLPRYGERMSSCLHQVIARRVVGCHHLLVDPQQAPYFSHKVGHDLRPFILNTSS</sequence>
<keyword evidence="3" id="KW-1185">Reference proteome</keyword>
<name>A0AAV4DA30_9GAST</name>
<organism evidence="2 3">
    <name type="scientific">Plakobranchus ocellatus</name>
    <dbReference type="NCBI Taxonomy" id="259542"/>
    <lineage>
        <taxon>Eukaryota</taxon>
        <taxon>Metazoa</taxon>
        <taxon>Spiralia</taxon>
        <taxon>Lophotrochozoa</taxon>
        <taxon>Mollusca</taxon>
        <taxon>Gastropoda</taxon>
        <taxon>Heterobranchia</taxon>
        <taxon>Euthyneura</taxon>
        <taxon>Panpulmonata</taxon>
        <taxon>Sacoglossa</taxon>
        <taxon>Placobranchoidea</taxon>
        <taxon>Plakobranchidae</taxon>
        <taxon>Plakobranchus</taxon>
    </lineage>
</organism>
<dbReference type="EMBL" id="BLXT01007636">
    <property type="protein sequence ID" value="GFO40786.1"/>
    <property type="molecule type" value="Genomic_DNA"/>
</dbReference>